<gene>
    <name evidence="1" type="ORF">SAMN04488028_101755</name>
</gene>
<dbReference type="AlphaFoldDB" id="A0A1M6KYL7"/>
<dbReference type="EMBL" id="FRAA01000001">
    <property type="protein sequence ID" value="SHJ63984.1"/>
    <property type="molecule type" value="Genomic_DNA"/>
</dbReference>
<dbReference type="Proteomes" id="UP000184474">
    <property type="component" value="Unassembled WGS sequence"/>
</dbReference>
<evidence type="ECO:0000313" key="2">
    <source>
        <dbReference type="Proteomes" id="UP000184474"/>
    </source>
</evidence>
<proteinExistence type="predicted"/>
<accession>A0A1M6KYL7</accession>
<dbReference type="STRING" id="156994.SAMN04488028_101755"/>
<keyword evidence="2" id="KW-1185">Reference proteome</keyword>
<sequence>MLTTQKPSKKAFEQALCALNKSLAYLSLKVSLPEPQPKLTTG</sequence>
<protein>
    <submittedName>
        <fullName evidence="1">Uncharacterized protein</fullName>
    </submittedName>
</protein>
<reference evidence="2" key="1">
    <citation type="submission" date="2016-11" db="EMBL/GenBank/DDBJ databases">
        <authorList>
            <person name="Varghese N."/>
            <person name="Submissions S."/>
        </authorList>
    </citation>
    <scope>NUCLEOTIDE SEQUENCE [LARGE SCALE GENOMIC DNA]</scope>
    <source>
        <strain evidence="2">DSM 26134</strain>
    </source>
</reference>
<evidence type="ECO:0000313" key="1">
    <source>
        <dbReference type="EMBL" id="SHJ63984.1"/>
    </source>
</evidence>
<name>A0A1M6KYL7_REIAG</name>
<organism evidence="1 2">
    <name type="scientific">Reichenbachiella agariperforans</name>
    <dbReference type="NCBI Taxonomy" id="156994"/>
    <lineage>
        <taxon>Bacteria</taxon>
        <taxon>Pseudomonadati</taxon>
        <taxon>Bacteroidota</taxon>
        <taxon>Cytophagia</taxon>
        <taxon>Cytophagales</taxon>
        <taxon>Reichenbachiellaceae</taxon>
        <taxon>Reichenbachiella</taxon>
    </lineage>
</organism>